<evidence type="ECO:0000256" key="5">
    <source>
        <dbReference type="ARBA" id="ARBA00022519"/>
    </source>
</evidence>
<dbReference type="AlphaFoldDB" id="A0A0S2SIX9"/>
<dbReference type="GO" id="GO:1901505">
    <property type="term" value="F:carbohydrate derivative transmembrane transporter activity"/>
    <property type="evidence" value="ECO:0007669"/>
    <property type="project" value="InterPro"/>
</dbReference>
<dbReference type="GO" id="GO:0005886">
    <property type="term" value="C:plasma membrane"/>
    <property type="evidence" value="ECO:0007669"/>
    <property type="project" value="UniProtKB-SubCell"/>
</dbReference>
<sequence>MDILLLLLVCLLTCSGQMLQKQAVISWQRTPHDHWQKLASPWLLGSIAALGSGMLLWIYLLQRLPLSMAYPMLSLNLVLVLLGSRLFFREPVSSRNWLGAAAIIVGALLLGGLL</sequence>
<dbReference type="Pfam" id="PF00892">
    <property type="entry name" value="EamA"/>
    <property type="match status" value="1"/>
</dbReference>
<dbReference type="EMBL" id="CP013067">
    <property type="protein sequence ID" value="ALP41603.1"/>
    <property type="molecule type" value="Genomic_DNA"/>
</dbReference>
<proteinExistence type="inferred from homology"/>
<evidence type="ECO:0000313" key="14">
    <source>
        <dbReference type="EMBL" id="ALP41603.1"/>
    </source>
</evidence>
<reference evidence="14 15" key="2">
    <citation type="journal article" date="2016" name="Genome Announc.">
        <title>Complete Genome Sequence of the Highly Virulent Aeromonas schubertii Strain WL1483, Isolated from Diseased Snakehead Fish (Channa argus) in China.</title>
        <authorList>
            <person name="Liu L."/>
            <person name="Li N."/>
            <person name="Zhang D."/>
            <person name="Fu X."/>
            <person name="Shi C."/>
            <person name="Lin Q."/>
            <person name="Hao G."/>
        </authorList>
    </citation>
    <scope>NUCLEOTIDE SEQUENCE [LARGE SCALE GENOMIC DNA]</scope>
    <source>
        <strain evidence="14 15">WL1483</strain>
    </source>
</reference>
<dbReference type="SUPFAM" id="SSF103481">
    <property type="entry name" value="Multidrug resistance efflux transporter EmrE"/>
    <property type="match status" value="1"/>
</dbReference>
<accession>A0A0S2SIX9</accession>
<comment type="pathway">
    <text evidence="12">Bacterial outer membrane biogenesis; lipopolysaccharide biosynthesis.</text>
</comment>
<dbReference type="PANTHER" id="PTHR30561">
    <property type="entry name" value="SMR FAMILY PROTON-DEPENDENT DRUG EFFLUX TRANSPORTER SUGE"/>
    <property type="match status" value="1"/>
</dbReference>
<evidence type="ECO:0000256" key="9">
    <source>
        <dbReference type="ARBA" id="ARBA00022989"/>
    </source>
</evidence>
<feature type="transmembrane region" description="Helical" evidence="12">
    <location>
        <begin position="94"/>
        <end position="113"/>
    </location>
</feature>
<reference evidence="15" key="1">
    <citation type="submission" date="2015-10" db="EMBL/GenBank/DDBJ databases">
        <title>Complete Genome Sequence of Aeromonas schubertii strain WL1483.</title>
        <authorList>
            <person name="Liu L."/>
        </authorList>
    </citation>
    <scope>NUCLEOTIDE SEQUENCE [LARGE SCALE GENOMIC DNA]</scope>
    <source>
        <strain evidence="15">WL1483</strain>
    </source>
</reference>
<dbReference type="UniPathway" id="UPA00030"/>
<evidence type="ECO:0000256" key="6">
    <source>
        <dbReference type="ARBA" id="ARBA00022556"/>
    </source>
</evidence>
<feature type="transmembrane region" description="Helical" evidence="12">
    <location>
        <begin position="42"/>
        <end position="61"/>
    </location>
</feature>
<evidence type="ECO:0000256" key="10">
    <source>
        <dbReference type="ARBA" id="ARBA00023098"/>
    </source>
</evidence>
<evidence type="ECO:0000256" key="7">
    <source>
        <dbReference type="ARBA" id="ARBA00022692"/>
    </source>
</evidence>
<gene>
    <name evidence="12 14" type="primary">arnE</name>
    <name evidence="14" type="ORF">WL1483_2184</name>
</gene>
<dbReference type="PATRIC" id="fig|652.5.peg.3702"/>
<keyword evidence="7 12" id="KW-0812">Transmembrane</keyword>
<dbReference type="InterPro" id="IPR037185">
    <property type="entry name" value="EmrE-like"/>
</dbReference>
<comment type="function">
    <text evidence="12">Translocates 4-amino-4-deoxy-L-arabinose-phosphoundecaprenol (alpha-L-Ara4N-phosphoundecaprenol) from the cytoplasmic to the periplasmic side of the inner membrane.</text>
</comment>
<dbReference type="GO" id="GO:0009103">
    <property type="term" value="P:lipopolysaccharide biosynthetic process"/>
    <property type="evidence" value="ECO:0007669"/>
    <property type="project" value="UniProtKB-UniRule"/>
</dbReference>
<evidence type="ECO:0000256" key="4">
    <source>
        <dbReference type="ARBA" id="ARBA00022516"/>
    </source>
</evidence>
<evidence type="ECO:0000313" key="15">
    <source>
        <dbReference type="Proteomes" id="UP000058114"/>
    </source>
</evidence>
<keyword evidence="6 12" id="KW-0441">Lipid A biosynthesis</keyword>
<dbReference type="KEGG" id="asr:WL1483_2184"/>
<dbReference type="InterPro" id="IPR000390">
    <property type="entry name" value="Small_drug/metabolite_transptr"/>
</dbReference>
<dbReference type="RefSeq" id="WP_060587392.1">
    <property type="nucleotide sequence ID" value="NZ_CP013067.1"/>
</dbReference>
<keyword evidence="2 12" id="KW-0813">Transport</keyword>
<keyword evidence="8 12" id="KW-0448">Lipopolysaccharide biosynthesis</keyword>
<evidence type="ECO:0000256" key="11">
    <source>
        <dbReference type="ARBA" id="ARBA00023136"/>
    </source>
</evidence>
<feature type="domain" description="EamA" evidence="13">
    <location>
        <begin position="27"/>
        <end position="110"/>
    </location>
</feature>
<name>A0A0S2SIX9_9GAMM</name>
<comment type="subunit">
    <text evidence="12">Heterodimer of ArnE and ArnF.</text>
</comment>
<feature type="transmembrane region" description="Helical" evidence="12">
    <location>
        <begin position="68"/>
        <end position="88"/>
    </location>
</feature>
<dbReference type="Gene3D" id="1.10.3730.20">
    <property type="match status" value="1"/>
</dbReference>
<dbReference type="HAMAP" id="MF_01869">
    <property type="entry name" value="Flippase_ArnE"/>
    <property type="match status" value="1"/>
</dbReference>
<keyword evidence="10 12" id="KW-0443">Lipid metabolism</keyword>
<evidence type="ECO:0000259" key="13">
    <source>
        <dbReference type="Pfam" id="PF00892"/>
    </source>
</evidence>
<evidence type="ECO:0000256" key="8">
    <source>
        <dbReference type="ARBA" id="ARBA00022985"/>
    </source>
</evidence>
<keyword evidence="3 12" id="KW-1003">Cell membrane</keyword>
<dbReference type="GO" id="GO:0009245">
    <property type="term" value="P:lipid A biosynthetic process"/>
    <property type="evidence" value="ECO:0007669"/>
    <property type="project" value="UniProtKB-UniRule"/>
</dbReference>
<dbReference type="PANTHER" id="PTHR30561:SF23">
    <property type="entry name" value="4-AMINO-4-DEOXY-L-ARABINOSE-PHOSPHOUNDECAPRENOL FLIPPASE SUBUNIT ARNE-RELATED"/>
    <property type="match status" value="1"/>
</dbReference>
<evidence type="ECO:0000256" key="1">
    <source>
        <dbReference type="ARBA" id="ARBA00004651"/>
    </source>
</evidence>
<keyword evidence="9 12" id="KW-1133">Transmembrane helix</keyword>
<evidence type="ECO:0000256" key="3">
    <source>
        <dbReference type="ARBA" id="ARBA00022475"/>
    </source>
</evidence>
<dbReference type="InterPro" id="IPR022883">
    <property type="entry name" value="Flippase_ArnE"/>
</dbReference>
<keyword evidence="5 12" id="KW-0997">Cell inner membrane</keyword>
<dbReference type="InterPro" id="IPR000620">
    <property type="entry name" value="EamA_dom"/>
</dbReference>
<evidence type="ECO:0000256" key="12">
    <source>
        <dbReference type="HAMAP-Rule" id="MF_01869"/>
    </source>
</evidence>
<protein>
    <recommendedName>
        <fullName evidence="12">Probable 4-amino-4-deoxy-L-arabinose-phosphoundecaprenol flippase subunit ArnE</fullName>
        <shortName evidence="12">L-Ara4N-phosphoundecaprenol flippase subunit ArnE</shortName>
    </recommendedName>
    <alternativeName>
        <fullName evidence="12">Undecaprenyl phosphate-aminoarabinose flippase subunit ArnE</fullName>
    </alternativeName>
</protein>
<comment type="similarity">
    <text evidence="12">Belongs to the ArnE family.</text>
</comment>
<keyword evidence="4 12" id="KW-0444">Lipid biosynthesis</keyword>
<dbReference type="Proteomes" id="UP000058114">
    <property type="component" value="Chromosome"/>
</dbReference>
<comment type="subcellular location">
    <subcellularLocation>
        <location evidence="12">Cell inner membrane</location>
        <topology evidence="12">Multi-pass membrane protein</topology>
    </subcellularLocation>
    <subcellularLocation>
        <location evidence="1">Cell membrane</location>
        <topology evidence="1">Multi-pass membrane protein</topology>
    </subcellularLocation>
</comment>
<evidence type="ECO:0000256" key="2">
    <source>
        <dbReference type="ARBA" id="ARBA00022448"/>
    </source>
</evidence>
<organism evidence="14 15">
    <name type="scientific">Aeromonas schubertii</name>
    <dbReference type="NCBI Taxonomy" id="652"/>
    <lineage>
        <taxon>Bacteria</taxon>
        <taxon>Pseudomonadati</taxon>
        <taxon>Pseudomonadota</taxon>
        <taxon>Gammaproteobacteria</taxon>
        <taxon>Aeromonadales</taxon>
        <taxon>Aeromonadaceae</taxon>
        <taxon>Aeromonas</taxon>
    </lineage>
</organism>
<keyword evidence="11 12" id="KW-0472">Membrane</keyword>